<name>A0A382CYQ0_9ZZZZ</name>
<dbReference type="SUPFAM" id="SSF52317">
    <property type="entry name" value="Class I glutamine amidotransferase-like"/>
    <property type="match status" value="1"/>
</dbReference>
<proteinExistence type="predicted"/>
<reference evidence="1" key="1">
    <citation type="submission" date="2018-05" db="EMBL/GenBank/DDBJ databases">
        <authorList>
            <person name="Lanie J.A."/>
            <person name="Ng W.-L."/>
            <person name="Kazmierczak K.M."/>
            <person name="Andrzejewski T.M."/>
            <person name="Davidsen T.M."/>
            <person name="Wayne K.J."/>
            <person name="Tettelin H."/>
            <person name="Glass J.I."/>
            <person name="Rusch D."/>
            <person name="Podicherti R."/>
            <person name="Tsui H.-C.T."/>
            <person name="Winkler M.E."/>
        </authorList>
    </citation>
    <scope>NUCLEOTIDE SEQUENCE</scope>
</reference>
<feature type="non-terminal residue" evidence="1">
    <location>
        <position position="495"/>
    </location>
</feature>
<dbReference type="PANTHER" id="PTHR37464">
    <property type="entry name" value="BLL2463 PROTEIN"/>
    <property type="match status" value="1"/>
</dbReference>
<sequence length="495" mass="56051">VLRMCIIAALVLMVSGPVQINDSAWVPSEKESTVVIIIDNSASMAVTKDRTSFLDRVKLELPNIFSSFDGLVDLQVYQTTPVRQLYKGIFEKGITVNTANWNINQAVGKDKIWAVVDSVLKSVEGVAVNRECFILSDFPVVPPSNFSTEFDSWRFYCIGQEALADNVSITDISAVSQIKLPNHLLKLNTKIENMGPIEKRNIPVELYLNKERVGQIVSHFQPERSKEFLFQVYPGKSGVIRGKLEIPRDDYALDDHQTFELTIPEQIACKVIANSQEDLFILRTILKSISGKDRFLDIELKVMGRIDRVYLEETDVLILQDPKYLSASAIESMKRFLGEGGSILWFAGKNSENIDSITSSNLKLPEFIGKVQLEGESYFSVEVRDRENPILQELNLRDINSALPQVFIYNSVEKQSYHKMILSLNNDDPFFIEIPHSGSQIYYFTSPLDLKWNDFGIKGLLIPLIHRLLILSATDEINTSMVEVGQSKYIKIKKD</sequence>
<protein>
    <recommendedName>
        <fullName evidence="2">Aerotolerance regulator N-terminal domain-containing protein</fullName>
    </recommendedName>
</protein>
<accession>A0A382CYQ0</accession>
<dbReference type="Gene3D" id="3.40.50.880">
    <property type="match status" value="1"/>
</dbReference>
<evidence type="ECO:0008006" key="2">
    <source>
        <dbReference type="Google" id="ProtNLM"/>
    </source>
</evidence>
<dbReference type="AlphaFoldDB" id="A0A382CYQ0"/>
<feature type="non-terminal residue" evidence="1">
    <location>
        <position position="1"/>
    </location>
</feature>
<dbReference type="EMBL" id="UINC01036791">
    <property type="protein sequence ID" value="SVB31300.1"/>
    <property type="molecule type" value="Genomic_DNA"/>
</dbReference>
<dbReference type="PANTHER" id="PTHR37464:SF1">
    <property type="entry name" value="BLL2463 PROTEIN"/>
    <property type="match status" value="1"/>
</dbReference>
<evidence type="ECO:0000313" key="1">
    <source>
        <dbReference type="EMBL" id="SVB31300.1"/>
    </source>
</evidence>
<organism evidence="1">
    <name type="scientific">marine metagenome</name>
    <dbReference type="NCBI Taxonomy" id="408172"/>
    <lineage>
        <taxon>unclassified sequences</taxon>
        <taxon>metagenomes</taxon>
        <taxon>ecological metagenomes</taxon>
    </lineage>
</organism>
<dbReference type="InterPro" id="IPR029062">
    <property type="entry name" value="Class_I_gatase-like"/>
</dbReference>
<gene>
    <name evidence="1" type="ORF">METZ01_LOCUS184154</name>
</gene>